<dbReference type="GO" id="GO:0006515">
    <property type="term" value="P:protein quality control for misfolded or incompletely synthesized proteins"/>
    <property type="evidence" value="ECO:0007669"/>
    <property type="project" value="TreeGrafter"/>
</dbReference>
<dbReference type="InterPro" id="IPR023562">
    <property type="entry name" value="ClpP/TepA"/>
</dbReference>
<dbReference type="GO" id="GO:0004252">
    <property type="term" value="F:serine-type endopeptidase activity"/>
    <property type="evidence" value="ECO:0007669"/>
    <property type="project" value="InterPro"/>
</dbReference>
<evidence type="ECO:0008006" key="5">
    <source>
        <dbReference type="Google" id="ProtNLM"/>
    </source>
</evidence>
<evidence type="ECO:0000256" key="2">
    <source>
        <dbReference type="ARBA" id="ARBA00022490"/>
    </source>
</evidence>
<evidence type="ECO:0000256" key="3">
    <source>
        <dbReference type="ARBA" id="ARBA00022801"/>
    </source>
</evidence>
<dbReference type="GO" id="GO:0009368">
    <property type="term" value="C:endopeptidase Clp complex"/>
    <property type="evidence" value="ECO:0007669"/>
    <property type="project" value="TreeGrafter"/>
</dbReference>
<dbReference type="EMBL" id="MN740700">
    <property type="protein sequence ID" value="QHU08960.1"/>
    <property type="molecule type" value="Genomic_DNA"/>
</dbReference>
<dbReference type="InterPro" id="IPR001907">
    <property type="entry name" value="ClpP"/>
</dbReference>
<evidence type="ECO:0000256" key="1">
    <source>
        <dbReference type="ARBA" id="ARBA00007039"/>
    </source>
</evidence>
<evidence type="ECO:0000313" key="4">
    <source>
        <dbReference type="EMBL" id="QHU08960.1"/>
    </source>
</evidence>
<dbReference type="Pfam" id="PF00574">
    <property type="entry name" value="CLP_protease"/>
    <property type="match status" value="1"/>
</dbReference>
<keyword evidence="3" id="KW-0378">Hydrolase</keyword>
<keyword evidence="2" id="KW-0963">Cytoplasm</keyword>
<comment type="similarity">
    <text evidence="1">Belongs to the peptidase S14 family.</text>
</comment>
<dbReference type="GO" id="GO:0004176">
    <property type="term" value="F:ATP-dependent peptidase activity"/>
    <property type="evidence" value="ECO:0007669"/>
    <property type="project" value="InterPro"/>
</dbReference>
<reference evidence="4" key="1">
    <citation type="journal article" date="2020" name="Nature">
        <title>Giant virus diversity and host interactions through global metagenomics.</title>
        <authorList>
            <person name="Schulz F."/>
            <person name="Roux S."/>
            <person name="Paez-Espino D."/>
            <person name="Jungbluth S."/>
            <person name="Walsh D.A."/>
            <person name="Denef V.J."/>
            <person name="McMahon K.D."/>
            <person name="Konstantinidis K.T."/>
            <person name="Eloe-Fadrosh E.A."/>
            <person name="Kyrpides N.C."/>
            <person name="Woyke T."/>
        </authorList>
    </citation>
    <scope>NUCLEOTIDE SEQUENCE</scope>
    <source>
        <strain evidence="4">GVMAG-S-1064190-84</strain>
    </source>
</reference>
<dbReference type="PANTHER" id="PTHR10381:SF70">
    <property type="entry name" value="ATP-DEPENDENT CLP PROTEASE PROTEOLYTIC SUBUNIT"/>
    <property type="match status" value="1"/>
</dbReference>
<dbReference type="SUPFAM" id="SSF52096">
    <property type="entry name" value="ClpP/crotonase"/>
    <property type="match status" value="1"/>
</dbReference>
<name>A0A6C0JW87_9ZZZZ</name>
<organism evidence="4">
    <name type="scientific">viral metagenome</name>
    <dbReference type="NCBI Taxonomy" id="1070528"/>
    <lineage>
        <taxon>unclassified sequences</taxon>
        <taxon>metagenomes</taxon>
        <taxon>organismal metagenomes</taxon>
    </lineage>
</organism>
<dbReference type="GO" id="GO:0051117">
    <property type="term" value="F:ATPase binding"/>
    <property type="evidence" value="ECO:0007669"/>
    <property type="project" value="TreeGrafter"/>
</dbReference>
<dbReference type="PANTHER" id="PTHR10381">
    <property type="entry name" value="ATP-DEPENDENT CLP PROTEASE PROTEOLYTIC SUBUNIT"/>
    <property type="match status" value="1"/>
</dbReference>
<protein>
    <recommendedName>
        <fullName evidence="5">Protease</fullName>
    </recommendedName>
</protein>
<dbReference type="Gene3D" id="3.90.226.10">
    <property type="entry name" value="2-enoyl-CoA Hydratase, Chain A, domain 1"/>
    <property type="match status" value="1"/>
</dbReference>
<accession>A0A6C0JW87</accession>
<dbReference type="AlphaFoldDB" id="A0A6C0JW87"/>
<dbReference type="PRINTS" id="PR00127">
    <property type="entry name" value="CLPPROTEASEP"/>
</dbReference>
<proteinExistence type="inferred from homology"/>
<dbReference type="InterPro" id="IPR029045">
    <property type="entry name" value="ClpP/crotonase-like_dom_sf"/>
</dbReference>
<sequence>MSSIEDEIMYDQPMCKVIGNEIIFFGEINDLSILNFIEKFKCLENELLKRKIDNPGCKPRIKITINSGGGDMFSGIAAMNIIEKSKIKVTTVAQGVCCSAATFILLAGSKRLMGESAFILIHQIATGEFWGKFQDLKDEFKTCSKFMKRIKHVYRTKTKIPDKIFKTIMKHDVYLDSKECVKYGIVHGSA</sequence>